<dbReference type="PANTHER" id="PTHR43760">
    <property type="entry name" value="ENDORIBONUCLEASE-RELATED"/>
    <property type="match status" value="1"/>
</dbReference>
<dbReference type="PANTHER" id="PTHR43760:SF1">
    <property type="entry name" value="ENDORIBONUCLEASE L-PSP_CHORISMATE MUTASE-LIKE DOMAIN-CONTAINING PROTEIN"/>
    <property type="match status" value="1"/>
</dbReference>
<reference evidence="3" key="1">
    <citation type="journal article" date="2023" name="Commun. Biol.">
        <title>Genome analysis of Parmales, the sister group of diatoms, reveals the evolutionary specialization of diatoms from phago-mixotrophs to photoautotrophs.</title>
        <authorList>
            <person name="Ban H."/>
            <person name="Sato S."/>
            <person name="Yoshikawa S."/>
            <person name="Yamada K."/>
            <person name="Nakamura Y."/>
            <person name="Ichinomiya M."/>
            <person name="Sato N."/>
            <person name="Blanc-Mathieu R."/>
            <person name="Endo H."/>
            <person name="Kuwata A."/>
            <person name="Ogata H."/>
        </authorList>
    </citation>
    <scope>NUCLEOTIDE SEQUENCE [LARGE SCALE GENOMIC DNA]</scope>
    <source>
        <strain evidence="3">NIES 3700</strain>
    </source>
</reference>
<organism evidence="2 3">
    <name type="scientific">Triparma laevis f. longispina</name>
    <dbReference type="NCBI Taxonomy" id="1714387"/>
    <lineage>
        <taxon>Eukaryota</taxon>
        <taxon>Sar</taxon>
        <taxon>Stramenopiles</taxon>
        <taxon>Ochrophyta</taxon>
        <taxon>Bolidophyceae</taxon>
        <taxon>Parmales</taxon>
        <taxon>Triparmaceae</taxon>
        <taxon>Triparma</taxon>
    </lineage>
</organism>
<dbReference type="Gene3D" id="3.30.1330.40">
    <property type="entry name" value="RutC-like"/>
    <property type="match status" value="1"/>
</dbReference>
<name>A0A9W7F920_9STRA</name>
<dbReference type="CDD" id="cd00167">
    <property type="entry name" value="SANT"/>
    <property type="match status" value="1"/>
</dbReference>
<dbReference type="SUPFAM" id="SSF46689">
    <property type="entry name" value="Homeodomain-like"/>
    <property type="match status" value="1"/>
</dbReference>
<evidence type="ECO:0000313" key="3">
    <source>
        <dbReference type="Proteomes" id="UP001165122"/>
    </source>
</evidence>
<dbReference type="InterPro" id="IPR001005">
    <property type="entry name" value="SANT/Myb"/>
</dbReference>
<evidence type="ECO:0000313" key="2">
    <source>
        <dbReference type="EMBL" id="GMI07166.1"/>
    </source>
</evidence>
<feature type="domain" description="Myb-like" evidence="1">
    <location>
        <begin position="206"/>
        <end position="248"/>
    </location>
</feature>
<comment type="caution">
    <text evidence="2">The sequence shown here is derived from an EMBL/GenBank/DDBJ whole genome shotgun (WGS) entry which is preliminary data.</text>
</comment>
<evidence type="ECO:0000259" key="1">
    <source>
        <dbReference type="Pfam" id="PF00249"/>
    </source>
</evidence>
<dbReference type="SUPFAM" id="SSF55298">
    <property type="entry name" value="YjgF-like"/>
    <property type="match status" value="1"/>
</dbReference>
<dbReference type="InterPro" id="IPR035959">
    <property type="entry name" value="RutC-like_sf"/>
</dbReference>
<dbReference type="Pfam" id="PF00249">
    <property type="entry name" value="Myb_DNA-binding"/>
    <property type="match status" value="1"/>
</dbReference>
<accession>A0A9W7F920</accession>
<dbReference type="OrthoDB" id="203010at2759"/>
<gene>
    <name evidence="2" type="ORF">TrLO_g11039</name>
</gene>
<dbReference type="CDD" id="cd02199">
    <property type="entry name" value="YjgF_YER057c_UK114_like_1"/>
    <property type="match status" value="1"/>
</dbReference>
<proteinExistence type="predicted"/>
<sequence>MLSRLSTLRKISSSHRLASTLPGVSTLGGAIIEGFRGQEIHLPPAEGPVGPIAEGVNAGLATYKKAYLCPHTNILRTSTHVGVDSTGTAPKGPVGSNPGEIPIDEAHSYARNSGLRLLATLNDNLDGDISRIEQILSLKGMVNEGEGFSQHGGVINGCSEVFIDAFGPDNGVGIRVCSGAGPASGSAVSCEVECTVHKLSSVVWPVWTAAEEEALMRGIKMHGQDWEKIHKSENEVLKGRTVAALKHRSFRIRNKNDNNENNV</sequence>
<dbReference type="InterPro" id="IPR013813">
    <property type="entry name" value="Endoribo_LPSP/chorism_mut-like"/>
</dbReference>
<dbReference type="InterPro" id="IPR009057">
    <property type="entry name" value="Homeodomain-like_sf"/>
</dbReference>
<protein>
    <recommendedName>
        <fullName evidence="1">Myb-like domain-containing protein</fullName>
    </recommendedName>
</protein>
<dbReference type="Gene3D" id="1.10.10.60">
    <property type="entry name" value="Homeodomain-like"/>
    <property type="match status" value="1"/>
</dbReference>
<keyword evidence="3" id="KW-1185">Reference proteome</keyword>
<dbReference type="AlphaFoldDB" id="A0A9W7F920"/>
<dbReference type="Proteomes" id="UP001165122">
    <property type="component" value="Unassembled WGS sequence"/>
</dbReference>
<dbReference type="EMBL" id="BRXW01000109">
    <property type="protein sequence ID" value="GMI07166.1"/>
    <property type="molecule type" value="Genomic_DNA"/>
</dbReference>